<accession>A0AAD5H6J4</accession>
<dbReference type="GO" id="GO:0005794">
    <property type="term" value="C:Golgi apparatus"/>
    <property type="evidence" value="ECO:0007669"/>
    <property type="project" value="TreeGrafter"/>
</dbReference>
<dbReference type="Proteomes" id="UP001205105">
    <property type="component" value="Unassembled WGS sequence"/>
</dbReference>
<gene>
    <name evidence="3" type="ORF">COHA_003634</name>
</gene>
<dbReference type="Pfam" id="PF05050">
    <property type="entry name" value="Methyltransf_21"/>
    <property type="match status" value="1"/>
</dbReference>
<dbReference type="GO" id="GO:0016197">
    <property type="term" value="P:endosomal transport"/>
    <property type="evidence" value="ECO:0007669"/>
    <property type="project" value="TreeGrafter"/>
</dbReference>
<dbReference type="PANTHER" id="PTHR34009:SF2">
    <property type="entry name" value="PROTEIN STAR"/>
    <property type="match status" value="1"/>
</dbReference>
<dbReference type="GO" id="GO:0005789">
    <property type="term" value="C:endoplasmic reticulum membrane"/>
    <property type="evidence" value="ECO:0007669"/>
    <property type="project" value="TreeGrafter"/>
</dbReference>
<keyword evidence="1" id="KW-0472">Membrane</keyword>
<dbReference type="AlphaFoldDB" id="A0AAD5H6J4"/>
<dbReference type="PANTHER" id="PTHR34009">
    <property type="entry name" value="PROTEIN STAR"/>
    <property type="match status" value="1"/>
</dbReference>
<keyword evidence="4" id="KW-1185">Reference proteome</keyword>
<feature type="transmembrane region" description="Helical" evidence="1">
    <location>
        <begin position="15"/>
        <end position="33"/>
    </location>
</feature>
<keyword evidence="1" id="KW-0812">Transmembrane</keyword>
<dbReference type="InterPro" id="IPR006342">
    <property type="entry name" value="FkbM_mtfrase"/>
</dbReference>
<reference evidence="3" key="1">
    <citation type="submission" date="2020-11" db="EMBL/GenBank/DDBJ databases">
        <title>Chlorella ohadii genome sequencing and assembly.</title>
        <authorList>
            <person name="Murik O."/>
            <person name="Treves H."/>
            <person name="Kedem I."/>
            <person name="Shotland Y."/>
            <person name="Kaplan A."/>
        </authorList>
    </citation>
    <scope>NUCLEOTIDE SEQUENCE</scope>
    <source>
        <strain evidence="3">1</strain>
    </source>
</reference>
<dbReference type="GO" id="GO:0005886">
    <property type="term" value="C:plasma membrane"/>
    <property type="evidence" value="ECO:0007669"/>
    <property type="project" value="TreeGrafter"/>
</dbReference>
<dbReference type="SUPFAM" id="SSF53335">
    <property type="entry name" value="S-adenosyl-L-methionine-dependent methyltransferases"/>
    <property type="match status" value="1"/>
</dbReference>
<evidence type="ECO:0000313" key="4">
    <source>
        <dbReference type="Proteomes" id="UP001205105"/>
    </source>
</evidence>
<keyword evidence="1" id="KW-1133">Transmembrane helix</keyword>
<dbReference type="EMBL" id="JADXDR010000049">
    <property type="protein sequence ID" value="KAI7842703.1"/>
    <property type="molecule type" value="Genomic_DNA"/>
</dbReference>
<sequence length="341" mass="35621">MPVVRPRPPQGNSQAPWGQLLVAAAAVVFLVLLGTGRIRIAPSISSAVPASPPGGSNQALRWADHPQSLALPGQLPHWLGAAARTPGSLQLEDGPLLNETVHFGSQDVGGDAWLYRNLFNKKRNGFFVEVGAGAGGSPTRSLQAAAGWRGMLIEGDAGAYRQLSLARPDAICLHAAICGGRFGTVHWASRAQQQQGSGSSGGIWELMPAERRQALRGGEESAQGLPTVQCFPLQYLLDKFGILAIDLLVVNVAGAELEVLSGLDFSRLAVKVLTVGRSGGSATGSGAQQGSSQAAAIAELLTQASFEAVPPASEGEAQHQGSWTVFVSSRLRHHLRQASEA</sequence>
<protein>
    <recommendedName>
        <fullName evidence="2">Methyltransferase FkbM domain-containing protein</fullName>
    </recommendedName>
</protein>
<evidence type="ECO:0000256" key="1">
    <source>
        <dbReference type="SAM" id="Phobius"/>
    </source>
</evidence>
<name>A0AAD5H6J4_9CHLO</name>
<evidence type="ECO:0000259" key="2">
    <source>
        <dbReference type="Pfam" id="PF05050"/>
    </source>
</evidence>
<dbReference type="InterPro" id="IPR029063">
    <property type="entry name" value="SAM-dependent_MTases_sf"/>
</dbReference>
<dbReference type="Gene3D" id="3.40.50.150">
    <property type="entry name" value="Vaccinia Virus protein VP39"/>
    <property type="match status" value="1"/>
</dbReference>
<comment type="caution">
    <text evidence="3">The sequence shown here is derived from an EMBL/GenBank/DDBJ whole genome shotgun (WGS) entry which is preliminary data.</text>
</comment>
<organism evidence="3 4">
    <name type="scientific">Chlorella ohadii</name>
    <dbReference type="NCBI Taxonomy" id="2649997"/>
    <lineage>
        <taxon>Eukaryota</taxon>
        <taxon>Viridiplantae</taxon>
        <taxon>Chlorophyta</taxon>
        <taxon>core chlorophytes</taxon>
        <taxon>Trebouxiophyceae</taxon>
        <taxon>Chlorellales</taxon>
        <taxon>Chlorellaceae</taxon>
        <taxon>Chlorella clade</taxon>
        <taxon>Chlorella</taxon>
    </lineage>
</organism>
<proteinExistence type="predicted"/>
<dbReference type="GO" id="GO:0031902">
    <property type="term" value="C:late endosome membrane"/>
    <property type="evidence" value="ECO:0007669"/>
    <property type="project" value="TreeGrafter"/>
</dbReference>
<evidence type="ECO:0000313" key="3">
    <source>
        <dbReference type="EMBL" id="KAI7842703.1"/>
    </source>
</evidence>
<dbReference type="InterPro" id="IPR053202">
    <property type="entry name" value="EGF_Rcpt_Signaling_Reg"/>
</dbReference>
<dbReference type="GO" id="GO:0006888">
    <property type="term" value="P:endoplasmic reticulum to Golgi vesicle-mediated transport"/>
    <property type="evidence" value="ECO:0007669"/>
    <property type="project" value="TreeGrafter"/>
</dbReference>
<feature type="domain" description="Methyltransferase FkbM" evidence="2">
    <location>
        <begin position="129"/>
        <end position="278"/>
    </location>
</feature>